<dbReference type="Pfam" id="PF12722">
    <property type="entry name" value="Hid1"/>
    <property type="match status" value="1"/>
</dbReference>
<organism evidence="2 3">
    <name type="scientific">Hanseniaspora guilliermondii</name>
    <dbReference type="NCBI Taxonomy" id="56406"/>
    <lineage>
        <taxon>Eukaryota</taxon>
        <taxon>Fungi</taxon>
        <taxon>Dikarya</taxon>
        <taxon>Ascomycota</taxon>
        <taxon>Saccharomycotina</taxon>
        <taxon>Saccharomycetes</taxon>
        <taxon>Saccharomycodales</taxon>
        <taxon>Saccharomycodaceae</taxon>
        <taxon>Hanseniaspora</taxon>
    </lineage>
</organism>
<feature type="compositionally biased region" description="Basic and acidic residues" evidence="1">
    <location>
        <begin position="589"/>
        <end position="601"/>
    </location>
</feature>
<evidence type="ECO:0000256" key="1">
    <source>
        <dbReference type="SAM" id="MobiDB-lite"/>
    </source>
</evidence>
<proteinExistence type="predicted"/>
<dbReference type="GO" id="GO:0016020">
    <property type="term" value="C:membrane"/>
    <property type="evidence" value="ECO:0007669"/>
    <property type="project" value="TreeGrafter"/>
</dbReference>
<sequence>MSYLKQENLTGYEKILKNHILLLANADINVPLYQNKNSDNSENVNDEYNLDSPSLKDEKCNTNENCVNDPYSNFFNCLVENDFFLSMDKVNKIINNNEIKYICFGNRLNFLNLIKFFSFKTVRLITILTTTKYDDIDKFIEHIETLLKCVRFLTKLIPIFFEICYNERENDEIQYFTEDEIFWNANTSETYQDFTKLTQNATVGAPDSIMSFDKLNKSPVSSKETEKSISSLNVEINFKARQNPDDFSAQPNWFLDGIAQKNNLPLGVSLLTALLKVLFMEGFTLPLVSELSMGNISFQLWNNDTLNTNIKNVTSSSAANPTLDSNRLEIMDLLQVLFSNSLYSSKKIDNKFLASWCCSMPEYLSVYFINSLLNNFVDENNIISKSNLTLNKEVYNTNFKYPLSYNIKKYEVSSSQHSSSSNRRSIFKQNFLMTNDLETSLNTKESFNVQTSNFLPNLSNYIEKQLTVEESSKLRETFYKVSRNILLLYFTFDPNSVTENTKLQIANATSDVNDYSNVCLRLFSGINTLSDFKRILVSILKVLKLPIDMAIEDDNKIFNLNSKTGSSFFDLFTKPSSQSSDNNQSNLSKNEDTTQSGDDKGVPIIDQSITTLLLIFKRMLESNEFFETHTLEVYSNKLFFILIFYLKMYHQNPTANSTYMTTLEGLLVRLTSNPIFSFKSMKFINVDYYTERVPKSLKLIDMDLNIAVETHRDFFIKHICHIIIKDIEMNQAPKINLYHMLNNLMLATPSHLSQEVRFDVSHKLLMEQNNEKKSTGSYFAGINSLTSKKILLVVLSFIKNKEYLHTFSSAKNENYFSDIQGSSVNIPKSRDTFSMSSDSIRNSSIYTSTLSSCCDSIISDKDNLLMYEEVSGPVDITRVSKIPYVFSVACKWECLSVLLKTITIVVSQYFDDYVNLIYLLAKYRTIFFEISRAIAILDKDIANELQPLILKFLPVGVNNRFENSSSSLNIPFDISLYSYPTALDEVLSIDDDSMNDFDSLSLNVIKKGSIETVSSEPLENIFYDSGNDNISFINSEESSILDLATGKRNVIGTGSMKSHNTDGTLSLNTSTVSSKQLVLKETVNDTFMPHLYNNATYNAINCSRPLGMTKKRIKKMIVKYSDNFKQPITTARQDNKGFWFLGSRYLIFIITLLNKAKDALGQTNLEGLQGENQINTYLKKLSHQKIRILDDKILVSLLPLEITYYSNDYYIYPKGEYNPLGYQYIQTLVWTEIFNNCSVEYKYFSDEISGNADLLYNLNTNHTSLITLDEGSTPSSPMLERWNSNNSLSRMESNASGSSKVHTHETNIQGKDMHIRTLNTDNGSNGSYLERLKYSTFMIESVGSKTSNFNFVVSSGCCQSLKWCSTNVKMFPVKKTETNEFSLMDYTSNFLSKFKLRNSVVSKTPEEVAAEEMKRVYTPRSSISSATSRK</sequence>
<feature type="region of interest" description="Disordered" evidence="1">
    <location>
        <begin position="575"/>
        <end position="602"/>
    </location>
</feature>
<dbReference type="VEuPathDB" id="FungiDB:HGUI_00782"/>
<dbReference type="OrthoDB" id="432953at2759"/>
<dbReference type="PANTHER" id="PTHR21575">
    <property type="entry name" value="PROTEIN HID1"/>
    <property type="match status" value="1"/>
</dbReference>
<evidence type="ECO:0000313" key="2">
    <source>
        <dbReference type="EMBL" id="SGZ38582.1"/>
    </source>
</evidence>
<gene>
    <name evidence="2" type="ORF">HGUI_00782</name>
</gene>
<dbReference type="InterPro" id="IPR026705">
    <property type="entry name" value="Hid-1/Ecm30"/>
</dbReference>
<protein>
    <submittedName>
        <fullName evidence="2">Uncharacterized protein</fullName>
    </submittedName>
</protein>
<feature type="compositionally biased region" description="Low complexity" evidence="1">
    <location>
        <begin position="576"/>
        <end position="588"/>
    </location>
</feature>
<keyword evidence="3" id="KW-1185">Reference proteome</keyword>
<evidence type="ECO:0000313" key="3">
    <source>
        <dbReference type="Proteomes" id="UP000183365"/>
    </source>
</evidence>
<dbReference type="GO" id="GO:0000138">
    <property type="term" value="C:Golgi trans cisterna"/>
    <property type="evidence" value="ECO:0007669"/>
    <property type="project" value="TreeGrafter"/>
</dbReference>
<name>A0A1L0FG64_9ASCO</name>
<reference evidence="3" key="1">
    <citation type="submission" date="2016-11" db="EMBL/GenBank/DDBJ databases">
        <authorList>
            <person name="Guldener U."/>
        </authorList>
    </citation>
    <scope>NUCLEOTIDE SEQUENCE [LARGE SCALE GENOMIC DNA]</scope>
</reference>
<dbReference type="GO" id="GO:0005797">
    <property type="term" value="C:Golgi medial cisterna"/>
    <property type="evidence" value="ECO:0007669"/>
    <property type="project" value="TreeGrafter"/>
</dbReference>
<dbReference type="Proteomes" id="UP000183365">
    <property type="component" value="Unassembled WGS sequence"/>
</dbReference>
<accession>A0A1L0FG64</accession>
<dbReference type="EMBL" id="FQNF01000009">
    <property type="protein sequence ID" value="SGZ38582.1"/>
    <property type="molecule type" value="Genomic_DNA"/>
</dbReference>
<dbReference type="PANTHER" id="PTHR21575:SF12">
    <property type="entry name" value="PROTEIN HID1"/>
    <property type="match status" value="1"/>
</dbReference>